<gene>
    <name evidence="1" type="ORF">BJY22_007731</name>
</gene>
<evidence type="ECO:0000313" key="2">
    <source>
        <dbReference type="Proteomes" id="UP000555407"/>
    </source>
</evidence>
<sequence>MRLLLEDAYATYPHCNGYWRDGRAVALVRESTRGFEVVGVDLDGSNQVRLLELEPAGQVTPWIDIALDAETLVVSWNNQLVVKELRCSEEPRVAYVPPAGSTLDGLVSVSADGRRVVTVESDGERRVLVEIALATGTATPLTGVDWYANHAHYCPADEQWIGFAHEGEASSVPDRVWGRHPVLAPDGLVLADQHAMSDQPGRPLAIGHERWMFHRPGAVVVAYGESEAGPRGLWQVLPDGEARLVSPGERDWHCGISRDGKWAVVDTSGPADAPGRGWQNAGRESSIVAVDTETGERTLLATTGHEPHPYHPHPSITPDGRSVVFNHVQHTPTGAISRGAAVVSLP</sequence>
<accession>A0A7X6A665</accession>
<dbReference type="EMBL" id="JAASRO010000001">
    <property type="protein sequence ID" value="NIK62014.1"/>
    <property type="molecule type" value="Genomic_DNA"/>
</dbReference>
<keyword evidence="2" id="KW-1185">Reference proteome</keyword>
<organism evidence="1 2">
    <name type="scientific">Kribbella shirazensis</name>
    <dbReference type="NCBI Taxonomy" id="1105143"/>
    <lineage>
        <taxon>Bacteria</taxon>
        <taxon>Bacillati</taxon>
        <taxon>Actinomycetota</taxon>
        <taxon>Actinomycetes</taxon>
        <taxon>Propionibacteriales</taxon>
        <taxon>Kribbellaceae</taxon>
        <taxon>Kribbella</taxon>
    </lineage>
</organism>
<dbReference type="InterPro" id="IPR015943">
    <property type="entry name" value="WD40/YVTN_repeat-like_dom_sf"/>
</dbReference>
<evidence type="ECO:0000313" key="1">
    <source>
        <dbReference type="EMBL" id="NIK62014.1"/>
    </source>
</evidence>
<dbReference type="Proteomes" id="UP000555407">
    <property type="component" value="Unassembled WGS sequence"/>
</dbReference>
<reference evidence="1 2" key="1">
    <citation type="submission" date="2020-03" db="EMBL/GenBank/DDBJ databases">
        <title>Sequencing the genomes of 1000 actinobacteria strains.</title>
        <authorList>
            <person name="Klenk H.-P."/>
        </authorList>
    </citation>
    <scope>NUCLEOTIDE SEQUENCE [LARGE SCALE GENOMIC DNA]</scope>
    <source>
        <strain evidence="1 2">DSM 45490</strain>
    </source>
</reference>
<dbReference type="SUPFAM" id="SSF82171">
    <property type="entry name" value="DPP6 N-terminal domain-like"/>
    <property type="match status" value="1"/>
</dbReference>
<comment type="caution">
    <text evidence="1">The sequence shown here is derived from an EMBL/GenBank/DDBJ whole genome shotgun (WGS) entry which is preliminary data.</text>
</comment>
<protein>
    <recommendedName>
        <fullName evidence="3">Oligogalacturonide lyase</fullName>
    </recommendedName>
</protein>
<proteinExistence type="predicted"/>
<name>A0A7X6A665_9ACTN</name>
<dbReference type="RefSeq" id="WP_167216904.1">
    <property type="nucleotide sequence ID" value="NZ_JAASRO010000001.1"/>
</dbReference>
<evidence type="ECO:0008006" key="3">
    <source>
        <dbReference type="Google" id="ProtNLM"/>
    </source>
</evidence>
<dbReference type="Gene3D" id="2.130.10.10">
    <property type="entry name" value="YVTN repeat-like/Quinoprotein amine dehydrogenase"/>
    <property type="match status" value="1"/>
</dbReference>
<dbReference type="AlphaFoldDB" id="A0A7X6A665"/>